<organism evidence="1">
    <name type="scientific">marine sediment metagenome</name>
    <dbReference type="NCBI Taxonomy" id="412755"/>
    <lineage>
        <taxon>unclassified sequences</taxon>
        <taxon>metagenomes</taxon>
        <taxon>ecological metagenomes</taxon>
    </lineage>
</organism>
<sequence>MTPWKAEIGSRPVVRVYERPQKAMMLYLRWWDGKKGNWRHHSLSRRLRTAGGPIIKNIEEWAMAQARAKYRELVADTPDHLPARPPRRVRVHSRTVTPTVTPHSVGLRPSGEPGA</sequence>
<gene>
    <name evidence="1" type="ORF">LCGC14_1372560</name>
</gene>
<accession>A0A0F9K597</accession>
<reference evidence="1" key="1">
    <citation type="journal article" date="2015" name="Nature">
        <title>Complex archaea that bridge the gap between prokaryotes and eukaryotes.</title>
        <authorList>
            <person name="Spang A."/>
            <person name="Saw J.H."/>
            <person name="Jorgensen S.L."/>
            <person name="Zaremba-Niedzwiedzka K."/>
            <person name="Martijn J."/>
            <person name="Lind A.E."/>
            <person name="van Eijk R."/>
            <person name="Schleper C."/>
            <person name="Guy L."/>
            <person name="Ettema T.J."/>
        </authorList>
    </citation>
    <scope>NUCLEOTIDE SEQUENCE</scope>
</reference>
<comment type="caution">
    <text evidence="1">The sequence shown here is derived from an EMBL/GenBank/DDBJ whole genome shotgun (WGS) entry which is preliminary data.</text>
</comment>
<dbReference type="AlphaFoldDB" id="A0A0F9K597"/>
<protein>
    <submittedName>
        <fullName evidence="1">Uncharacterized protein</fullName>
    </submittedName>
</protein>
<name>A0A0F9K597_9ZZZZ</name>
<evidence type="ECO:0000313" key="1">
    <source>
        <dbReference type="EMBL" id="KKM77193.1"/>
    </source>
</evidence>
<dbReference type="EMBL" id="LAZR01008681">
    <property type="protein sequence ID" value="KKM77193.1"/>
    <property type="molecule type" value="Genomic_DNA"/>
</dbReference>
<proteinExistence type="predicted"/>